<name>A0A5N6RBJ9_9ROSI</name>
<accession>A0A5N6RBJ9</accession>
<reference evidence="2 3" key="1">
    <citation type="submission" date="2019-06" db="EMBL/GenBank/DDBJ databases">
        <title>A chromosomal-level reference genome of Carpinus fangiana (Coryloideae, Betulaceae).</title>
        <authorList>
            <person name="Yang X."/>
            <person name="Wang Z."/>
            <person name="Zhang L."/>
            <person name="Hao G."/>
            <person name="Liu J."/>
            <person name="Yang Y."/>
        </authorList>
    </citation>
    <scope>NUCLEOTIDE SEQUENCE [LARGE SCALE GENOMIC DNA]</scope>
    <source>
        <strain evidence="2">Cfa_2016G</strain>
        <tissue evidence="2">Leaf</tissue>
    </source>
</reference>
<gene>
    <name evidence="2" type="ORF">FH972_014155</name>
</gene>
<evidence type="ECO:0000256" key="1">
    <source>
        <dbReference type="SAM" id="MobiDB-lite"/>
    </source>
</evidence>
<feature type="compositionally biased region" description="Basic and acidic residues" evidence="1">
    <location>
        <begin position="11"/>
        <end position="36"/>
    </location>
</feature>
<dbReference type="Proteomes" id="UP000327013">
    <property type="component" value="Chromosome 5"/>
</dbReference>
<evidence type="ECO:0000313" key="2">
    <source>
        <dbReference type="EMBL" id="KAE8057465.1"/>
    </source>
</evidence>
<sequence>MVRRRGSRRRREAESNCRESQEIEREREPRVRESPARLRGSSDLMTTRVGGAVTAHKCTTVGDWEWRPTHGRLGIKVYHARVKHSLTAG</sequence>
<keyword evidence="3" id="KW-1185">Reference proteome</keyword>
<dbReference type="AlphaFoldDB" id="A0A5N6RBJ9"/>
<protein>
    <submittedName>
        <fullName evidence="2">Uncharacterized protein</fullName>
    </submittedName>
</protein>
<evidence type="ECO:0000313" key="3">
    <source>
        <dbReference type="Proteomes" id="UP000327013"/>
    </source>
</evidence>
<feature type="compositionally biased region" description="Basic residues" evidence="1">
    <location>
        <begin position="1"/>
        <end position="10"/>
    </location>
</feature>
<feature type="region of interest" description="Disordered" evidence="1">
    <location>
        <begin position="1"/>
        <end position="42"/>
    </location>
</feature>
<proteinExistence type="predicted"/>
<dbReference type="EMBL" id="CM017325">
    <property type="protein sequence ID" value="KAE8057465.1"/>
    <property type="molecule type" value="Genomic_DNA"/>
</dbReference>
<organism evidence="2 3">
    <name type="scientific">Carpinus fangiana</name>
    <dbReference type="NCBI Taxonomy" id="176857"/>
    <lineage>
        <taxon>Eukaryota</taxon>
        <taxon>Viridiplantae</taxon>
        <taxon>Streptophyta</taxon>
        <taxon>Embryophyta</taxon>
        <taxon>Tracheophyta</taxon>
        <taxon>Spermatophyta</taxon>
        <taxon>Magnoliopsida</taxon>
        <taxon>eudicotyledons</taxon>
        <taxon>Gunneridae</taxon>
        <taxon>Pentapetalae</taxon>
        <taxon>rosids</taxon>
        <taxon>fabids</taxon>
        <taxon>Fagales</taxon>
        <taxon>Betulaceae</taxon>
        <taxon>Carpinus</taxon>
    </lineage>
</organism>